<dbReference type="SUPFAM" id="SSF56003">
    <property type="entry name" value="Molybdenum cofactor-binding domain"/>
    <property type="match status" value="1"/>
</dbReference>
<dbReference type="InterPro" id="IPR008274">
    <property type="entry name" value="AldOxase/xan_DH_MoCoBD1"/>
</dbReference>
<keyword evidence="3" id="KW-1185">Reference proteome</keyword>
<dbReference type="InterPro" id="IPR037165">
    <property type="entry name" value="AldOxase/xan_DH_Mopterin-bd_sf"/>
</dbReference>
<dbReference type="Pfam" id="PF02738">
    <property type="entry name" value="MoCoBD_1"/>
    <property type="match status" value="1"/>
</dbReference>
<dbReference type="InterPro" id="IPR046867">
    <property type="entry name" value="AldOxase/xan_DH_MoCoBD2"/>
</dbReference>
<dbReference type="Pfam" id="PF01315">
    <property type="entry name" value="Ald_Xan_dh_C"/>
    <property type="match status" value="1"/>
</dbReference>
<dbReference type="RefSeq" id="WP_069702146.1">
    <property type="nucleotide sequence ID" value="NZ_MJAT01000022.1"/>
</dbReference>
<dbReference type="SUPFAM" id="SSF54665">
    <property type="entry name" value="CO dehydrogenase molybdoprotein N-domain-like"/>
    <property type="match status" value="1"/>
</dbReference>
<dbReference type="InterPro" id="IPR016208">
    <property type="entry name" value="Ald_Oxase/xanthine_DH-like"/>
</dbReference>
<dbReference type="Gene3D" id="3.30.365.10">
    <property type="entry name" value="Aldehyde oxidase/xanthine dehydrogenase, molybdopterin binding domain"/>
    <property type="match status" value="4"/>
</dbReference>
<feature type="domain" description="Aldehyde oxidase/xanthine dehydrogenase a/b hammerhead" evidence="1">
    <location>
        <begin position="24"/>
        <end position="127"/>
    </location>
</feature>
<dbReference type="GO" id="GO:0016491">
    <property type="term" value="F:oxidoreductase activity"/>
    <property type="evidence" value="ECO:0007669"/>
    <property type="project" value="InterPro"/>
</dbReference>
<proteinExistence type="predicted"/>
<name>A0A1E5L5C9_9FIRM</name>
<accession>A0A1E5L5C9</accession>
<evidence type="ECO:0000259" key="1">
    <source>
        <dbReference type="SMART" id="SM01008"/>
    </source>
</evidence>
<reference evidence="2 3" key="1">
    <citation type="submission" date="2016-09" db="EMBL/GenBank/DDBJ databases">
        <title>Desulfuribacillus arsenicus sp. nov., an obligately anaerobic, dissimilatory arsenic- and antimonate-reducing bacterium isolated from anoxic sediments.</title>
        <authorList>
            <person name="Abin C.A."/>
            <person name="Hollibaugh J.T."/>
        </authorList>
    </citation>
    <scope>NUCLEOTIDE SEQUENCE [LARGE SCALE GENOMIC DNA]</scope>
    <source>
        <strain evidence="2 3">MLFW-2</strain>
    </source>
</reference>
<dbReference type="GO" id="GO:0005506">
    <property type="term" value="F:iron ion binding"/>
    <property type="evidence" value="ECO:0007669"/>
    <property type="project" value="InterPro"/>
</dbReference>
<dbReference type="SMART" id="SM01008">
    <property type="entry name" value="Ald_Xan_dh_C"/>
    <property type="match status" value="1"/>
</dbReference>
<dbReference type="PANTHER" id="PTHR11908:SF157">
    <property type="entry name" value="XANTHINE DEHYDROGENASE SUBUNIT D-RELATED"/>
    <property type="match status" value="1"/>
</dbReference>
<organism evidence="2 3">
    <name type="scientific">Desulfuribacillus stibiiarsenatis</name>
    <dbReference type="NCBI Taxonomy" id="1390249"/>
    <lineage>
        <taxon>Bacteria</taxon>
        <taxon>Bacillati</taxon>
        <taxon>Bacillota</taxon>
        <taxon>Desulfuribacillia</taxon>
        <taxon>Desulfuribacillales</taxon>
        <taxon>Desulfuribacillaceae</taxon>
        <taxon>Desulfuribacillus</taxon>
    </lineage>
</organism>
<protein>
    <submittedName>
        <fullName evidence="2">Aldehyde oxidase</fullName>
    </submittedName>
</protein>
<dbReference type="OrthoDB" id="9759099at2"/>
<dbReference type="Pfam" id="PF20256">
    <property type="entry name" value="MoCoBD_2"/>
    <property type="match status" value="1"/>
</dbReference>
<dbReference type="STRING" id="1390249.BHU72_04285"/>
<dbReference type="AlphaFoldDB" id="A0A1E5L5C9"/>
<dbReference type="PANTHER" id="PTHR11908">
    <property type="entry name" value="XANTHINE DEHYDROGENASE"/>
    <property type="match status" value="1"/>
</dbReference>
<evidence type="ECO:0000313" key="2">
    <source>
        <dbReference type="EMBL" id="OEH85320.1"/>
    </source>
</evidence>
<evidence type="ECO:0000313" key="3">
    <source>
        <dbReference type="Proteomes" id="UP000095255"/>
    </source>
</evidence>
<dbReference type="EMBL" id="MJAT01000022">
    <property type="protein sequence ID" value="OEH85320.1"/>
    <property type="molecule type" value="Genomic_DNA"/>
</dbReference>
<dbReference type="InterPro" id="IPR000674">
    <property type="entry name" value="Ald_Oxase/Xan_DH_a/b"/>
</dbReference>
<comment type="caution">
    <text evidence="2">The sequence shown here is derived from an EMBL/GenBank/DDBJ whole genome shotgun (WGS) entry which is preliminary data.</text>
</comment>
<sequence length="708" mass="78397">MTVRTYSSCISKPIPKLDNHSKLSGSANYVADLCFEGMLFAKTIRSTKAKARIMHVEIPPLPEGYYVIDRHDIPGKNIVKMIYEDQPFLANEIVNYVGEPILLVVGPDKEKILSITQAITIIYEELPMEQAPFVEYTYKKGNVDTIFGDASYVIEDEYKTGYQEQLYIEPQGVIAVPEGGRMYIYGSLQCPYYVKDAVAQGLGWEGDRISVNQTVIGGAFGGKEDYPSIIAGHAAFAAQKTGKPVQLIFDRNEDIISTPKRHPSVIRYKTAINERKQILGMVVEVEINAGAYSGLSNVVLQRSMFAVTGVYDIPNLYVEGKAMRTNTVPSGAFRGFGAPQSFFAIERHMDNVARKLSIDPLEWKQKYMAKQGGSTATGGTFIDPIKLPEMIEMVDQMANYSSKRKSYEQQNDRVWRGVGMSLFLHGCGFTGSGEQDYIKAKAKLRKSADGTVEILVANVDMGQGLKTTFSKIVAQALELPIEQIIYENPNTDRVPNSGPTVASRSIMIVGGLLERAAIELKERWNESDIVEVMKQYRQPEHIRWNDAKFEGDAYPTYSWGVNVVEVEVDPVTYEATTKGVWGVYDIGTAIDERIIMGQIEGGVVQGLGYASIEVMKEKQGQLLQKSMTDYKVPTVKDVPIIESKLIDNYYGAGPFGAKGAGELTLIGAAPAYAQAVEQAIARHVTQIPITPEYIMEVIEDETADTDLN</sequence>
<dbReference type="InterPro" id="IPR036856">
    <property type="entry name" value="Ald_Oxase/Xan_DH_a/b_sf"/>
</dbReference>
<dbReference type="Gene3D" id="3.90.1170.50">
    <property type="entry name" value="Aldehyde oxidase/xanthine dehydrogenase, a/b hammerhead"/>
    <property type="match status" value="1"/>
</dbReference>
<gene>
    <name evidence="2" type="ORF">BHU72_04285</name>
</gene>
<dbReference type="Proteomes" id="UP000095255">
    <property type="component" value="Unassembled WGS sequence"/>
</dbReference>